<organism evidence="4 5">
    <name type="scientific">Nocardiopsis rhodophaea</name>
    <dbReference type="NCBI Taxonomy" id="280238"/>
    <lineage>
        <taxon>Bacteria</taxon>
        <taxon>Bacillati</taxon>
        <taxon>Actinomycetota</taxon>
        <taxon>Actinomycetes</taxon>
        <taxon>Streptosporangiales</taxon>
        <taxon>Nocardiopsidaceae</taxon>
        <taxon>Nocardiopsis</taxon>
    </lineage>
</organism>
<feature type="transmembrane region" description="Helical" evidence="3">
    <location>
        <begin position="64"/>
        <end position="82"/>
    </location>
</feature>
<dbReference type="PANTHER" id="PTHR34703:SF1">
    <property type="entry name" value="ANTIPORTER SUBUNIT MNHG2-RELATED"/>
    <property type="match status" value="1"/>
</dbReference>
<accession>A0ABP5EQJ6</accession>
<gene>
    <name evidence="4" type="primary">mnhG</name>
    <name evidence="4" type="ORF">GCM10009799_35240</name>
</gene>
<dbReference type="InterPro" id="IPR005133">
    <property type="entry name" value="PhaG_MnhG_YufB"/>
</dbReference>
<evidence type="ECO:0000313" key="4">
    <source>
        <dbReference type="EMBL" id="GAA2004842.1"/>
    </source>
</evidence>
<dbReference type="Pfam" id="PF03334">
    <property type="entry name" value="PhaG_MnhG_YufB"/>
    <property type="match status" value="1"/>
</dbReference>
<reference evidence="5" key="1">
    <citation type="journal article" date="2019" name="Int. J. Syst. Evol. Microbiol.">
        <title>The Global Catalogue of Microorganisms (GCM) 10K type strain sequencing project: providing services to taxonomists for standard genome sequencing and annotation.</title>
        <authorList>
            <consortium name="The Broad Institute Genomics Platform"/>
            <consortium name="The Broad Institute Genome Sequencing Center for Infectious Disease"/>
            <person name="Wu L."/>
            <person name="Ma J."/>
        </authorList>
    </citation>
    <scope>NUCLEOTIDE SEQUENCE [LARGE SCALE GENOMIC DNA]</scope>
    <source>
        <strain evidence="5">JCM 15313</strain>
    </source>
</reference>
<keyword evidence="3" id="KW-1133">Transmembrane helix</keyword>
<evidence type="ECO:0000256" key="3">
    <source>
        <dbReference type="SAM" id="Phobius"/>
    </source>
</evidence>
<dbReference type="EMBL" id="BAAAPC010000015">
    <property type="protein sequence ID" value="GAA2004842.1"/>
    <property type="molecule type" value="Genomic_DNA"/>
</dbReference>
<keyword evidence="3" id="KW-0472">Membrane</keyword>
<keyword evidence="3" id="KW-0812">Transmembrane</keyword>
<dbReference type="NCBIfam" id="NF009314">
    <property type="entry name" value="PRK12674.1-2"/>
    <property type="match status" value="1"/>
</dbReference>
<dbReference type="PANTHER" id="PTHR34703">
    <property type="entry name" value="ANTIPORTER SUBUNIT MNHG2-RELATED"/>
    <property type="match status" value="1"/>
</dbReference>
<feature type="transmembrane region" description="Helical" evidence="3">
    <location>
        <begin position="6"/>
        <end position="27"/>
    </location>
</feature>
<evidence type="ECO:0000256" key="1">
    <source>
        <dbReference type="ARBA" id="ARBA00008404"/>
    </source>
</evidence>
<dbReference type="RefSeq" id="WP_344102420.1">
    <property type="nucleotide sequence ID" value="NZ_BAAAPC010000015.1"/>
</dbReference>
<dbReference type="Proteomes" id="UP001501585">
    <property type="component" value="Unassembled WGS sequence"/>
</dbReference>
<comment type="similarity">
    <text evidence="1">Belongs to the CPA3 antiporters (TC 2.A.63) subunit G family.</text>
</comment>
<sequence length="131" mass="13734">MTATDVMTAVLMPLGALFTLFGTLGLLRFPTLLGRMHAATKPDTVGLVLILAGAAFQLPDVAAAAPLVLVALFQFVTMPVLAQTMGRVTYSRGETEEEHLVVDELADALRASGTGEGNGSDAPDDPGPRRR</sequence>
<proteinExistence type="inferred from homology"/>
<feature type="region of interest" description="Disordered" evidence="2">
    <location>
        <begin position="109"/>
        <end position="131"/>
    </location>
</feature>
<evidence type="ECO:0000313" key="5">
    <source>
        <dbReference type="Proteomes" id="UP001501585"/>
    </source>
</evidence>
<protein>
    <submittedName>
        <fullName evidence="4">Monovalent cation/H(+) antiporter subunit G</fullName>
    </submittedName>
</protein>
<evidence type="ECO:0000256" key="2">
    <source>
        <dbReference type="SAM" id="MobiDB-lite"/>
    </source>
</evidence>
<comment type="caution">
    <text evidence="4">The sequence shown here is derived from an EMBL/GenBank/DDBJ whole genome shotgun (WGS) entry which is preliminary data.</text>
</comment>
<name>A0ABP5EQJ6_9ACTN</name>
<keyword evidence="5" id="KW-1185">Reference proteome</keyword>
<dbReference type="NCBIfam" id="TIGR01300">
    <property type="entry name" value="CPA3_mnhG_phaG"/>
    <property type="match status" value="1"/>
</dbReference>